<feature type="non-terminal residue" evidence="2">
    <location>
        <position position="350"/>
    </location>
</feature>
<keyword evidence="3" id="KW-1185">Reference proteome</keyword>
<proteinExistence type="predicted"/>
<sequence>MSLSDMTRLTERDAQGVIATCSAANSTRHGLHELKQRVAQQKLQTFLALEALATQQYGDTNEQDMAVASVQTMNSTIDPLHLPPKAVPSPPRKKVPAAHGSGRPSPVSALAPVRCPTTLIPATEASPLTPTFRPLGQQKGRSRRTGPRPSVGPVTPTPFATNPASPTRKVRFSSVLNARSPSPAMSPQRASLAGSDSGHSGVPTDHTPKGAASTHSVTELVVHTTTAVTRGHTHANSDDAVAASDETISEAETLDATASSLAGSLSQDEADAPDALPLGHGHRLLQPISHKAPDKAPPQNAAHRAKTRHENMTIRHEMVQLHTQIEDLILALESKTLLCQALEAELASVR</sequence>
<evidence type="ECO:0000256" key="1">
    <source>
        <dbReference type="SAM" id="MobiDB-lite"/>
    </source>
</evidence>
<accession>A0A9W8B052</accession>
<feature type="region of interest" description="Disordered" evidence="1">
    <location>
        <begin position="81"/>
        <end position="214"/>
    </location>
</feature>
<evidence type="ECO:0000313" key="2">
    <source>
        <dbReference type="EMBL" id="KAJ1971634.1"/>
    </source>
</evidence>
<organism evidence="2 3">
    <name type="scientific">Dimargaris verticillata</name>
    <dbReference type="NCBI Taxonomy" id="2761393"/>
    <lineage>
        <taxon>Eukaryota</taxon>
        <taxon>Fungi</taxon>
        <taxon>Fungi incertae sedis</taxon>
        <taxon>Zoopagomycota</taxon>
        <taxon>Kickxellomycotina</taxon>
        <taxon>Dimargaritomycetes</taxon>
        <taxon>Dimargaritales</taxon>
        <taxon>Dimargaritaceae</taxon>
        <taxon>Dimargaris</taxon>
    </lineage>
</organism>
<comment type="caution">
    <text evidence="2">The sequence shown here is derived from an EMBL/GenBank/DDBJ whole genome shotgun (WGS) entry which is preliminary data.</text>
</comment>
<evidence type="ECO:0000313" key="3">
    <source>
        <dbReference type="Proteomes" id="UP001151582"/>
    </source>
</evidence>
<dbReference type="EMBL" id="JANBQB010001301">
    <property type="protein sequence ID" value="KAJ1971634.1"/>
    <property type="molecule type" value="Genomic_DNA"/>
</dbReference>
<dbReference type="AlphaFoldDB" id="A0A9W8B052"/>
<reference evidence="2" key="1">
    <citation type="submission" date="2022-07" db="EMBL/GenBank/DDBJ databases">
        <title>Phylogenomic reconstructions and comparative analyses of Kickxellomycotina fungi.</title>
        <authorList>
            <person name="Reynolds N.K."/>
            <person name="Stajich J.E."/>
            <person name="Barry K."/>
            <person name="Grigoriev I.V."/>
            <person name="Crous P."/>
            <person name="Smith M.E."/>
        </authorList>
    </citation>
    <scope>NUCLEOTIDE SEQUENCE</scope>
    <source>
        <strain evidence="2">RSA 567</strain>
    </source>
</reference>
<dbReference type="Proteomes" id="UP001151582">
    <property type="component" value="Unassembled WGS sequence"/>
</dbReference>
<protein>
    <submittedName>
        <fullName evidence="2">Uncharacterized protein</fullName>
    </submittedName>
</protein>
<dbReference type="OrthoDB" id="10252174at2759"/>
<feature type="region of interest" description="Disordered" evidence="1">
    <location>
        <begin position="253"/>
        <end position="281"/>
    </location>
</feature>
<name>A0A9W8B052_9FUNG</name>
<feature type="compositionally biased region" description="Polar residues" evidence="1">
    <location>
        <begin position="256"/>
        <end position="267"/>
    </location>
</feature>
<gene>
    <name evidence="2" type="ORF">H4R34_005675</name>
</gene>
<feature type="compositionally biased region" description="Polar residues" evidence="1">
    <location>
        <begin position="174"/>
        <end position="189"/>
    </location>
</feature>
<feature type="compositionally biased region" description="Pro residues" evidence="1">
    <location>
        <begin position="81"/>
        <end position="90"/>
    </location>
</feature>